<dbReference type="InterPro" id="IPR011991">
    <property type="entry name" value="ArsR-like_HTH"/>
</dbReference>
<dbReference type="EMBL" id="CP001663">
    <property type="protein sequence ID" value="AFP43059.1"/>
    <property type="molecule type" value="Genomic_DNA"/>
</dbReference>
<dbReference type="InterPro" id="IPR000835">
    <property type="entry name" value="HTH_MarR-typ"/>
</dbReference>
<dbReference type="InterPro" id="IPR036388">
    <property type="entry name" value="WH-like_DNA-bd_sf"/>
</dbReference>
<reference evidence="2 3" key="2">
    <citation type="journal article" date="2009" name="Genome Res.">
        <title>Ortho-proteogenomics: multiple proteomes investigation through orthology and a new MS-based protocol.</title>
        <authorList>
            <person name="Gallien S."/>
            <person name="Perrodou E."/>
            <person name="Carapito C."/>
            <person name="Deshayes C."/>
            <person name="Reyrat J.M."/>
            <person name="Van Dorsselaer A."/>
            <person name="Poch O."/>
            <person name="Schaeffer C."/>
            <person name="Lecompte O."/>
        </authorList>
    </citation>
    <scope>NUCLEOTIDE SEQUENCE [LARGE SCALE GENOMIC DNA]</scope>
    <source>
        <strain evidence="3">ATCC 700084 / mc(2)155</strain>
    </source>
</reference>
<dbReference type="PANTHER" id="PTHR33164:SF43">
    <property type="entry name" value="HTH-TYPE TRANSCRIPTIONAL REPRESSOR YETL"/>
    <property type="match status" value="1"/>
</dbReference>
<dbReference type="AlphaFoldDB" id="I7GGP9"/>
<organism evidence="2 3">
    <name type="scientific">Mycolicibacterium smegmatis (strain ATCC 700084 / mc(2)155)</name>
    <name type="common">Mycobacterium smegmatis</name>
    <dbReference type="NCBI Taxonomy" id="246196"/>
    <lineage>
        <taxon>Bacteria</taxon>
        <taxon>Bacillati</taxon>
        <taxon>Actinomycetota</taxon>
        <taxon>Actinomycetes</taxon>
        <taxon>Mycobacteriales</taxon>
        <taxon>Mycobacteriaceae</taxon>
        <taxon>Mycolicibacterium</taxon>
    </lineage>
</organism>
<dbReference type="PATRIC" id="fig|246196.56.peg.6765"/>
<dbReference type="GO" id="GO:0003700">
    <property type="term" value="F:DNA-binding transcription factor activity"/>
    <property type="evidence" value="ECO:0007669"/>
    <property type="project" value="InterPro"/>
</dbReference>
<dbReference type="PROSITE" id="PS50995">
    <property type="entry name" value="HTH_MARR_2"/>
    <property type="match status" value="1"/>
</dbReference>
<sequence>MTGRETRPGAAGVEELAEAADRLFLSMRRARGNPTATGGLSLAQLSLLDPLLATESLPVSELASAAGVSAPNATRMIQQLETKGFVLRERSAADERKVLVRLTDTGAQLLTRLRANRRATQSKALAAFTEEERIHLARQLQRLADIIDAGVDPTGN</sequence>
<gene>
    <name evidence="2" type="ordered locus">MSMEI_6633</name>
</gene>
<dbReference type="PRINTS" id="PR00598">
    <property type="entry name" value="HTHMARR"/>
</dbReference>
<proteinExistence type="predicted"/>
<dbReference type="Proteomes" id="UP000006158">
    <property type="component" value="Chromosome"/>
</dbReference>
<dbReference type="PANTHER" id="PTHR33164">
    <property type="entry name" value="TRANSCRIPTIONAL REGULATOR, MARR FAMILY"/>
    <property type="match status" value="1"/>
</dbReference>
<evidence type="ECO:0000313" key="2">
    <source>
        <dbReference type="EMBL" id="AFP43059.1"/>
    </source>
</evidence>
<dbReference type="CDD" id="cd00090">
    <property type="entry name" value="HTH_ARSR"/>
    <property type="match status" value="1"/>
</dbReference>
<name>I7GGP9_MYCS2</name>
<dbReference type="InterPro" id="IPR039422">
    <property type="entry name" value="MarR/SlyA-like"/>
</dbReference>
<protein>
    <submittedName>
        <fullName evidence="2">Regulatory protein MarR</fullName>
    </submittedName>
</protein>
<accession>I7GGP9</accession>
<dbReference type="KEGG" id="msg:MSMEI_6633"/>
<dbReference type="Pfam" id="PF01047">
    <property type="entry name" value="MarR"/>
    <property type="match status" value="1"/>
</dbReference>
<evidence type="ECO:0000259" key="1">
    <source>
        <dbReference type="PROSITE" id="PS50995"/>
    </source>
</evidence>
<dbReference type="RefSeq" id="WP_014878769.1">
    <property type="nucleotide sequence ID" value="NC_008596.1"/>
</dbReference>
<dbReference type="Gene3D" id="1.10.10.10">
    <property type="entry name" value="Winged helix-like DNA-binding domain superfamily/Winged helix DNA-binding domain"/>
    <property type="match status" value="1"/>
</dbReference>
<dbReference type="SUPFAM" id="SSF46785">
    <property type="entry name" value="Winged helix' DNA-binding domain"/>
    <property type="match status" value="1"/>
</dbReference>
<feature type="domain" description="HTH marR-type" evidence="1">
    <location>
        <begin position="13"/>
        <end position="145"/>
    </location>
</feature>
<evidence type="ECO:0000313" key="3">
    <source>
        <dbReference type="Proteomes" id="UP000006158"/>
    </source>
</evidence>
<dbReference type="SMART" id="SM00347">
    <property type="entry name" value="HTH_MARR"/>
    <property type="match status" value="1"/>
</dbReference>
<reference evidence="2 3" key="1">
    <citation type="journal article" date="2007" name="Genome Biol.">
        <title>Interrupted coding sequences in Mycobacterium smegmatis: authentic mutations or sequencing errors?</title>
        <authorList>
            <person name="Deshayes C."/>
            <person name="Perrodou E."/>
            <person name="Gallien S."/>
            <person name="Euphrasie D."/>
            <person name="Schaeffer C."/>
            <person name="Van-Dorsselaer A."/>
            <person name="Poch O."/>
            <person name="Lecompte O."/>
            <person name="Reyrat J.M."/>
        </authorList>
    </citation>
    <scope>NUCLEOTIDE SEQUENCE [LARGE SCALE GENOMIC DNA]</scope>
    <source>
        <strain evidence="3">ATCC 700084 / mc(2)155</strain>
    </source>
</reference>
<dbReference type="GeneID" id="93461394"/>
<dbReference type="GO" id="GO:0006950">
    <property type="term" value="P:response to stress"/>
    <property type="evidence" value="ECO:0007669"/>
    <property type="project" value="TreeGrafter"/>
</dbReference>
<dbReference type="InterPro" id="IPR036390">
    <property type="entry name" value="WH_DNA-bd_sf"/>
</dbReference>